<evidence type="ECO:0000256" key="6">
    <source>
        <dbReference type="ARBA" id="ARBA00023110"/>
    </source>
</evidence>
<evidence type="ECO:0000313" key="14">
    <source>
        <dbReference type="Proteomes" id="UP000763088"/>
    </source>
</evidence>
<dbReference type="PANTHER" id="PTHR47861">
    <property type="entry name" value="FKBP-TYPE PEPTIDYL-PROLYL CIS-TRANS ISOMERASE SLYD"/>
    <property type="match status" value="1"/>
</dbReference>
<comment type="similarity">
    <text evidence="3">Belongs to the FKBP-type PPIase family.</text>
</comment>
<dbReference type="InterPro" id="IPR048261">
    <property type="entry name" value="SlpA/SlyD-like_ins_sf"/>
</dbReference>
<accession>A0A928BTA0</accession>
<dbReference type="Gene3D" id="3.10.50.40">
    <property type="match status" value="1"/>
</dbReference>
<proteinExistence type="inferred from homology"/>
<dbReference type="InterPro" id="IPR001179">
    <property type="entry name" value="PPIase_FKBP_dom"/>
</dbReference>
<evidence type="ECO:0000256" key="10">
    <source>
        <dbReference type="ARBA" id="ARBA00040015"/>
    </source>
</evidence>
<reference evidence="13" key="1">
    <citation type="submission" date="2019-04" db="EMBL/GenBank/DDBJ databases">
        <title>Evolution of Biomass-Degrading Anaerobic Consortia Revealed by Metagenomics.</title>
        <authorList>
            <person name="Peng X."/>
        </authorList>
    </citation>
    <scope>NUCLEOTIDE SEQUENCE</scope>
    <source>
        <strain evidence="13">SIG141</strain>
    </source>
</reference>
<dbReference type="EMBL" id="SUYD01000010">
    <property type="protein sequence ID" value="MBE6266592.1"/>
    <property type="molecule type" value="Genomic_DNA"/>
</dbReference>
<keyword evidence="7" id="KW-0143">Chaperone</keyword>
<dbReference type="PANTHER" id="PTHR47861:SF3">
    <property type="entry name" value="FKBP-TYPE PEPTIDYL-PROLYL CIS-TRANS ISOMERASE SLYD"/>
    <property type="match status" value="1"/>
</dbReference>
<name>A0A928BTA0_XYLRU</name>
<protein>
    <recommendedName>
        <fullName evidence="10">FKBP-type peptidyl-prolyl cis-trans isomerase SlyD</fullName>
        <ecNumber evidence="4">5.2.1.8</ecNumber>
    </recommendedName>
    <alternativeName>
        <fullName evidence="11">Metallochaperone SlyD</fullName>
    </alternativeName>
</protein>
<evidence type="ECO:0000256" key="3">
    <source>
        <dbReference type="ARBA" id="ARBA00006577"/>
    </source>
</evidence>
<dbReference type="Pfam" id="PF00254">
    <property type="entry name" value="FKBP_C"/>
    <property type="match status" value="1"/>
</dbReference>
<evidence type="ECO:0000256" key="8">
    <source>
        <dbReference type="ARBA" id="ARBA00023235"/>
    </source>
</evidence>
<dbReference type="Proteomes" id="UP000763088">
    <property type="component" value="Unassembled WGS sequence"/>
</dbReference>
<dbReference type="Gene3D" id="2.40.10.330">
    <property type="match status" value="1"/>
</dbReference>
<comment type="subcellular location">
    <subcellularLocation>
        <location evidence="2">Cytoplasm</location>
    </subcellularLocation>
</comment>
<keyword evidence="8 13" id="KW-0413">Isomerase</keyword>
<evidence type="ECO:0000259" key="12">
    <source>
        <dbReference type="Pfam" id="PF00254"/>
    </source>
</evidence>
<dbReference type="InterPro" id="IPR046357">
    <property type="entry name" value="PPIase_dom_sf"/>
</dbReference>
<dbReference type="AlphaFoldDB" id="A0A928BTA0"/>
<feature type="domain" description="PPIase FKBP-type" evidence="12">
    <location>
        <begin position="7"/>
        <end position="76"/>
    </location>
</feature>
<keyword evidence="5" id="KW-0963">Cytoplasm</keyword>
<gene>
    <name evidence="13" type="ORF">E7102_08990</name>
</gene>
<evidence type="ECO:0000256" key="9">
    <source>
        <dbReference type="ARBA" id="ARBA00037071"/>
    </source>
</evidence>
<sequence length="202" mass="22512">MEETKNRFMSVVYQLYSLKDGKSELEEQTGDERPFEFITGFSVALDAFEEKVKGLEKGSDFDFELTPAEAFGEYIAEGVHKVGREVFTVNGHFDHENIFEGAVITLMDNEEHQFMAKVTKIEEDGVTVDTNHPLAGKTLNFKGRVIENREATEEEIKHLIKHMTGGCSGGCHGCGDHHDGCCCGDHEHNHHHDGGCSCGHCH</sequence>
<organism evidence="13 14">
    <name type="scientific">Xylanibacter ruminicola</name>
    <name type="common">Prevotella ruminicola</name>
    <dbReference type="NCBI Taxonomy" id="839"/>
    <lineage>
        <taxon>Bacteria</taxon>
        <taxon>Pseudomonadati</taxon>
        <taxon>Bacteroidota</taxon>
        <taxon>Bacteroidia</taxon>
        <taxon>Bacteroidales</taxon>
        <taxon>Prevotellaceae</taxon>
        <taxon>Xylanibacter</taxon>
    </lineage>
</organism>
<keyword evidence="6" id="KW-0697">Rotamase</keyword>
<evidence type="ECO:0000256" key="5">
    <source>
        <dbReference type="ARBA" id="ARBA00022490"/>
    </source>
</evidence>
<comment type="caution">
    <text evidence="13">The sequence shown here is derived from an EMBL/GenBank/DDBJ whole genome shotgun (WGS) entry which is preliminary data.</text>
</comment>
<evidence type="ECO:0000256" key="4">
    <source>
        <dbReference type="ARBA" id="ARBA00013194"/>
    </source>
</evidence>
<evidence type="ECO:0000256" key="7">
    <source>
        <dbReference type="ARBA" id="ARBA00023186"/>
    </source>
</evidence>
<evidence type="ECO:0000256" key="2">
    <source>
        <dbReference type="ARBA" id="ARBA00004496"/>
    </source>
</evidence>
<dbReference type="GO" id="GO:0005737">
    <property type="term" value="C:cytoplasm"/>
    <property type="evidence" value="ECO:0007669"/>
    <property type="project" value="UniProtKB-SubCell"/>
</dbReference>
<dbReference type="SUPFAM" id="SSF54534">
    <property type="entry name" value="FKBP-like"/>
    <property type="match status" value="1"/>
</dbReference>
<comment type="function">
    <text evidence="9">Also involved in hydrogenase metallocenter assembly, probably by participating in the nickel insertion step. This function in hydrogenase biosynthesis requires chaperone activity and the presence of the metal-binding domain, but not PPIase activity.</text>
</comment>
<comment type="catalytic activity">
    <reaction evidence="1">
        <text>[protein]-peptidylproline (omega=180) = [protein]-peptidylproline (omega=0)</text>
        <dbReference type="Rhea" id="RHEA:16237"/>
        <dbReference type="Rhea" id="RHEA-COMP:10747"/>
        <dbReference type="Rhea" id="RHEA-COMP:10748"/>
        <dbReference type="ChEBI" id="CHEBI:83833"/>
        <dbReference type="ChEBI" id="CHEBI:83834"/>
        <dbReference type="EC" id="5.2.1.8"/>
    </reaction>
</comment>
<dbReference type="EC" id="5.2.1.8" evidence="4"/>
<evidence type="ECO:0000256" key="11">
    <source>
        <dbReference type="ARBA" id="ARBA00042772"/>
    </source>
</evidence>
<dbReference type="GO" id="GO:0003755">
    <property type="term" value="F:peptidyl-prolyl cis-trans isomerase activity"/>
    <property type="evidence" value="ECO:0007669"/>
    <property type="project" value="UniProtKB-KW"/>
</dbReference>
<dbReference type="GO" id="GO:0042026">
    <property type="term" value="P:protein refolding"/>
    <property type="evidence" value="ECO:0007669"/>
    <property type="project" value="UniProtKB-ARBA"/>
</dbReference>
<evidence type="ECO:0000313" key="13">
    <source>
        <dbReference type="EMBL" id="MBE6266592.1"/>
    </source>
</evidence>
<evidence type="ECO:0000256" key="1">
    <source>
        <dbReference type="ARBA" id="ARBA00000971"/>
    </source>
</evidence>